<dbReference type="Proteomes" id="UP000241797">
    <property type="component" value="Segment"/>
</dbReference>
<dbReference type="EMBL" id="MH078572">
    <property type="protein sequence ID" value="AVP40323.1"/>
    <property type="molecule type" value="Genomic_DNA"/>
</dbReference>
<dbReference type="Gene3D" id="2.60.40.10">
    <property type="entry name" value="Immunoglobulins"/>
    <property type="match status" value="1"/>
</dbReference>
<dbReference type="InterPro" id="IPR003961">
    <property type="entry name" value="FN3_dom"/>
</dbReference>
<keyword evidence="2" id="KW-1185">Reference proteome</keyword>
<accession>A0A2P1MXM4</accession>
<proteinExistence type="predicted"/>
<dbReference type="KEGG" id="vg:54990071"/>
<dbReference type="InterPro" id="IPR013783">
    <property type="entry name" value="Ig-like_fold"/>
</dbReference>
<dbReference type="RefSeq" id="YP_009799582.1">
    <property type="nucleotide sequence ID" value="NC_047945.1"/>
</dbReference>
<evidence type="ECO:0000313" key="2">
    <source>
        <dbReference type="Proteomes" id="UP000241797"/>
    </source>
</evidence>
<sequence>MAKVLNVYKGEEVVQYTEVGENGSAKATISGLDAGTEYPKGTFQVTFSNEAGESAKVDVPTFTTNQATETGEPEA</sequence>
<reference evidence="1 2" key="1">
    <citation type="submission" date="2018-03" db="EMBL/GenBank/DDBJ databases">
        <title>Isolation, the biological characteristics and genomics of two new strains of lysate Staphylococcus aureus phage.</title>
        <authorList>
            <person name="Jin X."/>
            <person name="Zhang C."/>
        </authorList>
    </citation>
    <scope>NUCLEOTIDE SEQUENCE [LARGE SCALE GENOMIC DNA]</scope>
</reference>
<dbReference type="CDD" id="cd00063">
    <property type="entry name" value="FN3"/>
    <property type="match status" value="1"/>
</dbReference>
<name>A0A2P1MXM4_9CAUD</name>
<evidence type="ECO:0000313" key="1">
    <source>
        <dbReference type="EMBL" id="AVP40323.1"/>
    </source>
</evidence>
<organism evidence="1 2">
    <name type="scientific">Staphylococcus phage phiSA_BS1</name>
    <dbReference type="NCBI Taxonomy" id="2126734"/>
    <lineage>
        <taxon>Viruses</taxon>
        <taxon>Duplodnaviria</taxon>
        <taxon>Heunggongvirae</taxon>
        <taxon>Uroviricota</taxon>
        <taxon>Caudoviricetes</taxon>
        <taxon>Herelleviridae</taxon>
        <taxon>Twortvirinae</taxon>
        <taxon>Baoshanvirus</taxon>
        <taxon>Baoshanvirus BS1</taxon>
    </lineage>
</organism>
<dbReference type="GeneID" id="54990071"/>
<protein>
    <submittedName>
        <fullName evidence="1">Major tail protein</fullName>
    </submittedName>
</protein>